<accession>A0A850LJK2</accession>
<evidence type="ECO:0000256" key="5">
    <source>
        <dbReference type="ARBA" id="ARBA00022516"/>
    </source>
</evidence>
<dbReference type="SMR" id="A0A850LJK2"/>
<comment type="similarity">
    <text evidence="2 11">Belongs to the LpxB family.</text>
</comment>
<dbReference type="OMA" id="YVILPFE"/>
<evidence type="ECO:0000256" key="8">
    <source>
        <dbReference type="ARBA" id="ARBA00022679"/>
    </source>
</evidence>
<dbReference type="AlphaFoldDB" id="A0A850LJK2"/>
<comment type="pathway">
    <text evidence="11">Bacterial outer membrane biogenesis; LPS lipid A biosynthesis.</text>
</comment>
<dbReference type="UniPathway" id="UPA00973"/>
<evidence type="ECO:0000256" key="7">
    <source>
        <dbReference type="ARBA" id="ARBA00022676"/>
    </source>
</evidence>
<dbReference type="Proteomes" id="UP000565723">
    <property type="component" value="Unassembled WGS sequence"/>
</dbReference>
<name>A0A850LJK2_9RHOB</name>
<evidence type="ECO:0000256" key="4">
    <source>
        <dbReference type="ARBA" id="ARBA00020902"/>
    </source>
</evidence>
<organism evidence="12 13">
    <name type="scientific">Ruegeria pomeroyi</name>
    <dbReference type="NCBI Taxonomy" id="89184"/>
    <lineage>
        <taxon>Bacteria</taxon>
        <taxon>Pseudomonadati</taxon>
        <taxon>Pseudomonadota</taxon>
        <taxon>Alphaproteobacteria</taxon>
        <taxon>Rhodobacterales</taxon>
        <taxon>Roseobacteraceae</taxon>
        <taxon>Ruegeria</taxon>
    </lineage>
</organism>
<dbReference type="HAMAP" id="MF_00392">
    <property type="entry name" value="LpxB"/>
    <property type="match status" value="1"/>
</dbReference>
<comment type="function">
    <text evidence="1 11">Condensation of UDP-2,3-diacylglucosamine and 2,3-diacylglucosamine-1-phosphate to form lipid A disaccharide, a precursor of lipid A, a phosphorylated glycolipid that anchors the lipopolysaccharide to the outer membrane of the cell.</text>
</comment>
<keyword evidence="6 11" id="KW-0441">Lipid A biosynthesis</keyword>
<protein>
    <recommendedName>
        <fullName evidence="4 11">Lipid-A-disaccharide synthase</fullName>
        <ecNumber evidence="3 11">2.4.1.182</ecNumber>
    </recommendedName>
</protein>
<gene>
    <name evidence="11 12" type="primary">lpxB</name>
    <name evidence="12" type="ORF">HW564_12205</name>
</gene>
<dbReference type="EMBL" id="JABXIY010000031">
    <property type="protein sequence ID" value="NVK97685.1"/>
    <property type="molecule type" value="Genomic_DNA"/>
</dbReference>
<comment type="catalytic activity">
    <reaction evidence="10 11">
        <text>a lipid X + a UDP-2-N,3-O-bis[(3R)-3-hydroxyacyl]-alpha-D-glucosamine = a lipid A disaccharide + UDP + H(+)</text>
        <dbReference type="Rhea" id="RHEA:67828"/>
        <dbReference type="ChEBI" id="CHEBI:15378"/>
        <dbReference type="ChEBI" id="CHEBI:58223"/>
        <dbReference type="ChEBI" id="CHEBI:137748"/>
        <dbReference type="ChEBI" id="CHEBI:176338"/>
        <dbReference type="ChEBI" id="CHEBI:176343"/>
        <dbReference type="EC" id="2.4.1.182"/>
    </reaction>
</comment>
<evidence type="ECO:0000313" key="13">
    <source>
        <dbReference type="Proteomes" id="UP000565723"/>
    </source>
</evidence>
<evidence type="ECO:0000256" key="2">
    <source>
        <dbReference type="ARBA" id="ARBA00007868"/>
    </source>
</evidence>
<evidence type="ECO:0000256" key="9">
    <source>
        <dbReference type="ARBA" id="ARBA00023098"/>
    </source>
</evidence>
<evidence type="ECO:0000256" key="11">
    <source>
        <dbReference type="HAMAP-Rule" id="MF_00392"/>
    </source>
</evidence>
<keyword evidence="9 11" id="KW-0443">Lipid metabolism</keyword>
<dbReference type="PANTHER" id="PTHR30372:SF4">
    <property type="entry name" value="LIPID-A-DISACCHARIDE SYNTHASE, MITOCHONDRIAL-RELATED"/>
    <property type="match status" value="1"/>
</dbReference>
<evidence type="ECO:0000256" key="3">
    <source>
        <dbReference type="ARBA" id="ARBA00012687"/>
    </source>
</evidence>
<dbReference type="SUPFAM" id="SSF53756">
    <property type="entry name" value="UDP-Glycosyltransferase/glycogen phosphorylase"/>
    <property type="match status" value="1"/>
</dbReference>
<dbReference type="NCBIfam" id="TIGR00215">
    <property type="entry name" value="lpxB"/>
    <property type="match status" value="1"/>
</dbReference>
<evidence type="ECO:0000256" key="6">
    <source>
        <dbReference type="ARBA" id="ARBA00022556"/>
    </source>
</evidence>
<evidence type="ECO:0000256" key="1">
    <source>
        <dbReference type="ARBA" id="ARBA00002056"/>
    </source>
</evidence>
<dbReference type="Pfam" id="PF02684">
    <property type="entry name" value="LpxB"/>
    <property type="match status" value="1"/>
</dbReference>
<evidence type="ECO:0000256" key="10">
    <source>
        <dbReference type="ARBA" id="ARBA00048975"/>
    </source>
</evidence>
<evidence type="ECO:0000313" key="12">
    <source>
        <dbReference type="EMBL" id="NVK97685.1"/>
    </source>
</evidence>
<sequence>MRPAGPVPVCCRAGRLMRVFILAGEPSGDRLGGALMAGLRQLCPDVQFDGVGGPAMESEGLSSRFPMAELSIMGLVEVLPKYFHLKRRIAETAQAVLAMRPDVMITIDSPDFSLRVARLVKDASDIRTVHYVAPSVWAWRPGRADKMAKVIDHVLALLPFEPPYMERAGMECDFVGHPVVTEPEATGADIAALRTELGLGAAPVLLALPGSRRGEVERLAPVFGAALRRFLPEHPDMRVVVPVVPHVADQVAQQVAEWPGAPVLVDPRGLAPAQAAMRKRAAFAAADLALAASGTVSLELAAAGTPMVIAYKVNWLTQKIAERMVTIDTVTLVNLVSETRVVPECLGPACTPENIAARLAAVHADPAAQDAAMRLTMERLGRGGTPPGLRAAQAVLDRLPG</sequence>
<comment type="caution">
    <text evidence="12">The sequence shown here is derived from an EMBL/GenBank/DDBJ whole genome shotgun (WGS) entry which is preliminary data.</text>
</comment>
<proteinExistence type="inferred from homology"/>
<keyword evidence="5 11" id="KW-0444">Lipid biosynthesis</keyword>
<dbReference type="EC" id="2.4.1.182" evidence="3 11"/>
<dbReference type="InterPro" id="IPR003835">
    <property type="entry name" value="Glyco_trans_19"/>
</dbReference>
<dbReference type="GO" id="GO:0009245">
    <property type="term" value="P:lipid A biosynthetic process"/>
    <property type="evidence" value="ECO:0007669"/>
    <property type="project" value="UniProtKB-UniRule"/>
</dbReference>
<keyword evidence="8 11" id="KW-0808">Transferase</keyword>
<keyword evidence="7 11" id="KW-0328">Glycosyltransferase</keyword>
<dbReference type="GO" id="GO:0005543">
    <property type="term" value="F:phospholipid binding"/>
    <property type="evidence" value="ECO:0007669"/>
    <property type="project" value="TreeGrafter"/>
</dbReference>
<reference evidence="12 13" key="1">
    <citation type="journal article" date="2020" name="Proc. Natl. Acad. Sci. U.S.A.">
        <title>Ecological drivers of bacterial community assembly in synthetic phycospheres.</title>
        <authorList>
            <person name="Fu H."/>
            <person name="Uchimiya M."/>
            <person name="Gore J."/>
            <person name="Moran M.A."/>
        </authorList>
    </citation>
    <scope>NUCLEOTIDE SEQUENCE [LARGE SCALE GENOMIC DNA]</scope>
    <source>
        <strain evidence="12">HF-Din03</strain>
    </source>
</reference>
<dbReference type="GO" id="GO:0016020">
    <property type="term" value="C:membrane"/>
    <property type="evidence" value="ECO:0007669"/>
    <property type="project" value="GOC"/>
</dbReference>
<dbReference type="PANTHER" id="PTHR30372">
    <property type="entry name" value="LIPID-A-DISACCHARIDE SYNTHASE"/>
    <property type="match status" value="1"/>
</dbReference>
<dbReference type="GO" id="GO:0008915">
    <property type="term" value="F:lipid-A-disaccharide synthase activity"/>
    <property type="evidence" value="ECO:0007669"/>
    <property type="project" value="UniProtKB-UniRule"/>
</dbReference>